<name>T0QVN2_SAPDV</name>
<evidence type="ECO:0000256" key="1">
    <source>
        <dbReference type="SAM" id="MobiDB-lite"/>
    </source>
</evidence>
<dbReference type="RefSeq" id="XP_008607565.1">
    <property type="nucleotide sequence ID" value="XM_008609343.1"/>
</dbReference>
<keyword evidence="3" id="KW-1185">Reference proteome</keyword>
<feature type="compositionally biased region" description="Pro residues" evidence="1">
    <location>
        <begin position="340"/>
        <end position="356"/>
    </location>
</feature>
<sequence>MRTGSYADFKRHQLVYGSDSRREFVPIPLPPSLCRDQTEAVALEKMLAAERAEAKAAAHARHQQAAIAVEARLLRRRAALGVLQRWCRRWLHALHARQCRMAARIARWYRQEASRRRAALHELCLRLEAMRGSYSAPGSRKVEARVWPAAAERTLTLQVLSLRHLVSPIPPLACLHSSMHVEMQLLHKSTGERTSYSMHPVMYSESTVEWSCENAVVVVADDINDWVGSVKVLHVTLDGPPRTIGHVQVPVDLLNSPLATSLHCLRRWFPLEKMAPKDLVRGEVRIELTYAAPVSSPEPSPLAVPKKPVKPKSPTRKVRRIPPTSPPLRSPLKGTRVVDAPPPPDVGGASMPPPAPRAKQPYLKRKPYKVQFEQLDWSNVGAKTNSNLAKPKRTKPAHTEKPSNNCAPGLNLELQSLATTSAVNPSNMKLELMQLKQKTELQTIFHLVPSKKAPGRIPTLSKSQIQQVQGLPTAQYAALVATLDRDYGQLKQQWQDNMAKL</sequence>
<evidence type="ECO:0008006" key="4">
    <source>
        <dbReference type="Google" id="ProtNLM"/>
    </source>
</evidence>
<gene>
    <name evidence="2" type="ORF">SDRG_03705</name>
</gene>
<dbReference type="GeneID" id="19944432"/>
<feature type="region of interest" description="Disordered" evidence="1">
    <location>
        <begin position="383"/>
        <end position="407"/>
    </location>
</feature>
<reference evidence="2 3" key="1">
    <citation type="submission" date="2012-04" db="EMBL/GenBank/DDBJ databases">
        <title>The Genome Sequence of Saprolegnia declina VS20.</title>
        <authorList>
            <consortium name="The Broad Institute Genome Sequencing Platform"/>
            <person name="Russ C."/>
            <person name="Nusbaum C."/>
            <person name="Tyler B."/>
            <person name="van West P."/>
            <person name="Dieguez-Uribeondo J."/>
            <person name="de Bruijn I."/>
            <person name="Tripathy S."/>
            <person name="Jiang R."/>
            <person name="Young S.K."/>
            <person name="Zeng Q."/>
            <person name="Gargeya S."/>
            <person name="Fitzgerald M."/>
            <person name="Haas B."/>
            <person name="Abouelleil A."/>
            <person name="Alvarado L."/>
            <person name="Arachchi H.M."/>
            <person name="Berlin A."/>
            <person name="Chapman S.B."/>
            <person name="Goldberg J."/>
            <person name="Griggs A."/>
            <person name="Gujja S."/>
            <person name="Hansen M."/>
            <person name="Howarth C."/>
            <person name="Imamovic A."/>
            <person name="Larimer J."/>
            <person name="McCowen C."/>
            <person name="Montmayeur A."/>
            <person name="Murphy C."/>
            <person name="Neiman D."/>
            <person name="Pearson M."/>
            <person name="Priest M."/>
            <person name="Roberts A."/>
            <person name="Saif S."/>
            <person name="Shea T."/>
            <person name="Sisk P."/>
            <person name="Sykes S."/>
            <person name="Wortman J."/>
            <person name="Nusbaum C."/>
            <person name="Birren B."/>
        </authorList>
    </citation>
    <scope>NUCLEOTIDE SEQUENCE [LARGE SCALE GENOMIC DNA]</scope>
    <source>
        <strain evidence="2 3">VS20</strain>
    </source>
</reference>
<dbReference type="Proteomes" id="UP000030762">
    <property type="component" value="Unassembled WGS sequence"/>
</dbReference>
<organism evidence="2 3">
    <name type="scientific">Saprolegnia diclina (strain VS20)</name>
    <dbReference type="NCBI Taxonomy" id="1156394"/>
    <lineage>
        <taxon>Eukaryota</taxon>
        <taxon>Sar</taxon>
        <taxon>Stramenopiles</taxon>
        <taxon>Oomycota</taxon>
        <taxon>Saprolegniomycetes</taxon>
        <taxon>Saprolegniales</taxon>
        <taxon>Saprolegniaceae</taxon>
        <taxon>Saprolegnia</taxon>
    </lineage>
</organism>
<accession>T0QVN2</accession>
<feature type="compositionally biased region" description="Basic residues" evidence="1">
    <location>
        <begin position="307"/>
        <end position="320"/>
    </location>
</feature>
<dbReference type="EMBL" id="JH767140">
    <property type="protein sequence ID" value="EQC38741.1"/>
    <property type="molecule type" value="Genomic_DNA"/>
</dbReference>
<dbReference type="OMA" id="WFPLEKM"/>
<dbReference type="InParanoid" id="T0QVN2"/>
<dbReference type="VEuPathDB" id="FungiDB:SDRG_03705"/>
<feature type="region of interest" description="Disordered" evidence="1">
    <location>
        <begin position="294"/>
        <end position="362"/>
    </location>
</feature>
<dbReference type="OrthoDB" id="168509at2759"/>
<protein>
    <recommendedName>
        <fullName evidence="4">C2 domain-containing protein</fullName>
    </recommendedName>
</protein>
<dbReference type="AlphaFoldDB" id="T0QVN2"/>
<evidence type="ECO:0000313" key="3">
    <source>
        <dbReference type="Proteomes" id="UP000030762"/>
    </source>
</evidence>
<proteinExistence type="predicted"/>
<evidence type="ECO:0000313" key="2">
    <source>
        <dbReference type="EMBL" id="EQC38741.1"/>
    </source>
</evidence>